<reference evidence="3 4" key="1">
    <citation type="submission" date="2019-12" db="EMBL/GenBank/DDBJ databases">
        <authorList>
            <person name="Floudas D."/>
            <person name="Bentzer J."/>
            <person name="Ahren D."/>
            <person name="Johansson T."/>
            <person name="Persson P."/>
            <person name="Tunlid A."/>
        </authorList>
    </citation>
    <scope>NUCLEOTIDE SEQUENCE [LARGE SCALE GENOMIC DNA]</scope>
    <source>
        <strain evidence="3 4">CBS 102.39</strain>
    </source>
</reference>
<comment type="caution">
    <text evidence="3">The sequence shown here is derived from an EMBL/GenBank/DDBJ whole genome shotgun (WGS) entry which is preliminary data.</text>
</comment>
<feature type="transmembrane region" description="Helical" evidence="2">
    <location>
        <begin position="188"/>
        <end position="213"/>
    </location>
</feature>
<feature type="region of interest" description="Disordered" evidence="1">
    <location>
        <begin position="293"/>
        <end position="350"/>
    </location>
</feature>
<sequence length="350" mass="38650">MASQDPFPVNDQKALISANLNSTLMLLFLSGMYLAISPASIYIYISRTRTRAAKRTKYIIVGTLSALCLCLVLQIWIQWDYLNDVFIHQGESRLSSFIESVTSASFSVSIVVLQSVLQNVGFLLADGLMIWRCYHASGGSLLKISIPLVLFISEFGLTVADSTFIALFDLRQSLQTAENARRANHISAALFCTAAATSLSATLFLCYTIYSSTSMNPQSWKRYRYIVDIMLQSSAIYTTFAVILMISDFLNTGQAISSIKGLVLSNYIEPLAVVTSGLAPTVMVARLMVTSEKDENHTREPTLSVHLPEDLEKQIGADQSPENLSGTLPNNTDDVYSSEATRNQETDRSW</sequence>
<dbReference type="EMBL" id="JAACJL010000001">
    <property type="protein sequence ID" value="KAF4623642.1"/>
    <property type="molecule type" value="Genomic_DNA"/>
</dbReference>
<accession>A0A8H4R5H1</accession>
<feature type="compositionally biased region" description="Polar residues" evidence="1">
    <location>
        <begin position="320"/>
        <end position="341"/>
    </location>
</feature>
<feature type="transmembrane region" description="Helical" evidence="2">
    <location>
        <begin position="97"/>
        <end position="125"/>
    </location>
</feature>
<keyword evidence="2" id="KW-0812">Transmembrane</keyword>
<feature type="transmembrane region" description="Helical" evidence="2">
    <location>
        <begin position="225"/>
        <end position="247"/>
    </location>
</feature>
<feature type="transmembrane region" description="Helical" evidence="2">
    <location>
        <begin position="146"/>
        <end position="168"/>
    </location>
</feature>
<organism evidence="3 4">
    <name type="scientific">Agrocybe pediades</name>
    <dbReference type="NCBI Taxonomy" id="84607"/>
    <lineage>
        <taxon>Eukaryota</taxon>
        <taxon>Fungi</taxon>
        <taxon>Dikarya</taxon>
        <taxon>Basidiomycota</taxon>
        <taxon>Agaricomycotina</taxon>
        <taxon>Agaricomycetes</taxon>
        <taxon>Agaricomycetidae</taxon>
        <taxon>Agaricales</taxon>
        <taxon>Agaricineae</taxon>
        <taxon>Strophariaceae</taxon>
        <taxon>Agrocybe</taxon>
    </lineage>
</organism>
<protein>
    <submittedName>
        <fullName evidence="3">Uncharacterized protein</fullName>
    </submittedName>
</protein>
<dbReference type="Proteomes" id="UP000521872">
    <property type="component" value="Unassembled WGS sequence"/>
</dbReference>
<proteinExistence type="predicted"/>
<evidence type="ECO:0000313" key="3">
    <source>
        <dbReference type="EMBL" id="KAF4623642.1"/>
    </source>
</evidence>
<gene>
    <name evidence="3" type="ORF">D9613_001300</name>
</gene>
<feature type="transmembrane region" description="Helical" evidence="2">
    <location>
        <begin position="267"/>
        <end position="289"/>
    </location>
</feature>
<feature type="transmembrane region" description="Helical" evidence="2">
    <location>
        <begin position="24"/>
        <end position="45"/>
    </location>
</feature>
<feature type="transmembrane region" description="Helical" evidence="2">
    <location>
        <begin position="57"/>
        <end position="77"/>
    </location>
</feature>
<evidence type="ECO:0000256" key="2">
    <source>
        <dbReference type="SAM" id="Phobius"/>
    </source>
</evidence>
<dbReference type="AlphaFoldDB" id="A0A8H4R5H1"/>
<keyword evidence="4" id="KW-1185">Reference proteome</keyword>
<name>A0A8H4R5H1_9AGAR</name>
<evidence type="ECO:0000313" key="4">
    <source>
        <dbReference type="Proteomes" id="UP000521872"/>
    </source>
</evidence>
<evidence type="ECO:0000256" key="1">
    <source>
        <dbReference type="SAM" id="MobiDB-lite"/>
    </source>
</evidence>
<keyword evidence="2" id="KW-1133">Transmembrane helix</keyword>
<keyword evidence="2" id="KW-0472">Membrane</keyword>